<dbReference type="Ensembl" id="ENSLLET00000019092.1">
    <property type="protein sequence ID" value="ENSLLEP00000018368.1"/>
    <property type="gene ID" value="ENSLLEG00000011699.1"/>
</dbReference>
<feature type="compositionally biased region" description="Basic and acidic residues" evidence="5">
    <location>
        <begin position="858"/>
        <end position="876"/>
    </location>
</feature>
<evidence type="ECO:0000313" key="8">
    <source>
        <dbReference type="Proteomes" id="UP000694569"/>
    </source>
</evidence>
<proteinExistence type="predicted"/>
<feature type="compositionally biased region" description="Low complexity" evidence="5">
    <location>
        <begin position="659"/>
        <end position="675"/>
    </location>
</feature>
<feature type="compositionally biased region" description="Basic residues" evidence="5">
    <location>
        <begin position="351"/>
        <end position="369"/>
    </location>
</feature>
<dbReference type="PROSITE" id="PS00518">
    <property type="entry name" value="ZF_RING_1"/>
    <property type="match status" value="1"/>
</dbReference>
<feature type="compositionally biased region" description="Basic residues" evidence="5">
    <location>
        <begin position="1213"/>
        <end position="1224"/>
    </location>
</feature>
<feature type="compositionally biased region" description="Pro residues" evidence="5">
    <location>
        <begin position="1428"/>
        <end position="1438"/>
    </location>
</feature>
<feature type="compositionally biased region" description="Basic and acidic residues" evidence="5">
    <location>
        <begin position="930"/>
        <end position="943"/>
    </location>
</feature>
<feature type="compositionally biased region" description="Basic and acidic residues" evidence="5">
    <location>
        <begin position="625"/>
        <end position="658"/>
    </location>
</feature>
<feature type="compositionally biased region" description="Basic and acidic residues" evidence="5">
    <location>
        <begin position="789"/>
        <end position="805"/>
    </location>
</feature>
<evidence type="ECO:0000256" key="4">
    <source>
        <dbReference type="PROSITE-ProRule" id="PRU00175"/>
    </source>
</evidence>
<feature type="region of interest" description="Disordered" evidence="5">
    <location>
        <begin position="334"/>
        <end position="1373"/>
    </location>
</feature>
<feature type="compositionally biased region" description="Polar residues" evidence="5">
    <location>
        <begin position="1194"/>
        <end position="1206"/>
    </location>
</feature>
<dbReference type="GO" id="GO:0008270">
    <property type="term" value="F:zinc ion binding"/>
    <property type="evidence" value="ECO:0007669"/>
    <property type="project" value="UniProtKB-KW"/>
</dbReference>
<feature type="compositionally biased region" description="Basic and acidic residues" evidence="5">
    <location>
        <begin position="452"/>
        <end position="465"/>
    </location>
</feature>
<dbReference type="Gene3D" id="3.30.40.10">
    <property type="entry name" value="Zinc/RING finger domain, C3HC4 (zinc finger)"/>
    <property type="match status" value="1"/>
</dbReference>
<feature type="compositionally biased region" description="Basic and acidic residues" evidence="5">
    <location>
        <begin position="539"/>
        <end position="552"/>
    </location>
</feature>
<feature type="compositionally biased region" description="Basic residues" evidence="5">
    <location>
        <begin position="1059"/>
        <end position="1082"/>
    </location>
</feature>
<feature type="domain" description="RING-type" evidence="6">
    <location>
        <begin position="42"/>
        <end position="82"/>
    </location>
</feature>
<evidence type="ECO:0000259" key="6">
    <source>
        <dbReference type="PROSITE" id="PS50089"/>
    </source>
</evidence>
<feature type="compositionally biased region" description="Polar residues" evidence="5">
    <location>
        <begin position="594"/>
        <end position="604"/>
    </location>
</feature>
<protein>
    <submittedName>
        <fullName evidence="7">SR-related CTD associated factor 11</fullName>
    </submittedName>
</protein>
<dbReference type="PANTHER" id="PTHR47048:SF1">
    <property type="entry name" value="PROTEIN SCAF11"/>
    <property type="match status" value="1"/>
</dbReference>
<feature type="compositionally biased region" description="Low complexity" evidence="5">
    <location>
        <begin position="1174"/>
        <end position="1188"/>
    </location>
</feature>
<organism evidence="7 8">
    <name type="scientific">Leptobrachium leishanense</name>
    <name type="common">Leishan spiny toad</name>
    <dbReference type="NCBI Taxonomy" id="445787"/>
    <lineage>
        <taxon>Eukaryota</taxon>
        <taxon>Metazoa</taxon>
        <taxon>Chordata</taxon>
        <taxon>Craniata</taxon>
        <taxon>Vertebrata</taxon>
        <taxon>Euteleostomi</taxon>
        <taxon>Amphibia</taxon>
        <taxon>Batrachia</taxon>
        <taxon>Anura</taxon>
        <taxon>Pelobatoidea</taxon>
        <taxon>Megophryidae</taxon>
        <taxon>Leptobrachium</taxon>
    </lineage>
</organism>
<dbReference type="GO" id="GO:0000245">
    <property type="term" value="P:spliceosomal complex assembly"/>
    <property type="evidence" value="ECO:0007669"/>
    <property type="project" value="TreeGrafter"/>
</dbReference>
<dbReference type="InterPro" id="IPR001841">
    <property type="entry name" value="Znf_RING"/>
</dbReference>
<dbReference type="InterPro" id="IPR017907">
    <property type="entry name" value="Znf_RING_CS"/>
</dbReference>
<feature type="compositionally biased region" description="Basic and acidic residues" evidence="5">
    <location>
        <begin position="963"/>
        <end position="1055"/>
    </location>
</feature>
<dbReference type="SMART" id="SM00184">
    <property type="entry name" value="RING"/>
    <property type="match status" value="1"/>
</dbReference>
<feature type="compositionally biased region" description="Polar residues" evidence="5">
    <location>
        <begin position="392"/>
        <end position="404"/>
    </location>
</feature>
<evidence type="ECO:0000256" key="1">
    <source>
        <dbReference type="ARBA" id="ARBA00022723"/>
    </source>
</evidence>
<gene>
    <name evidence="7" type="primary">SCAF11</name>
</gene>
<dbReference type="Pfam" id="PF13639">
    <property type="entry name" value="zf-RING_2"/>
    <property type="match status" value="1"/>
</dbReference>
<keyword evidence="1" id="KW-0479">Metal-binding</keyword>
<keyword evidence="2 4" id="KW-0863">Zinc-finger</keyword>
<name>A0A8C5PF20_9ANUR</name>
<feature type="compositionally biased region" description="Low complexity" evidence="5">
    <location>
        <begin position="1354"/>
        <end position="1364"/>
    </location>
</feature>
<dbReference type="InterPro" id="IPR013083">
    <property type="entry name" value="Znf_RING/FYVE/PHD"/>
</dbReference>
<evidence type="ECO:0000256" key="2">
    <source>
        <dbReference type="ARBA" id="ARBA00022771"/>
    </source>
</evidence>
<dbReference type="CDD" id="cd16636">
    <property type="entry name" value="mRING-HC-C3HC3D_SCAF11"/>
    <property type="match status" value="1"/>
</dbReference>
<dbReference type="Pfam" id="PF23030">
    <property type="entry name" value="SCAF11-like_C"/>
    <property type="match status" value="1"/>
</dbReference>
<dbReference type="PANTHER" id="PTHR47048">
    <property type="entry name" value="PROTEIN SCAF11"/>
    <property type="match status" value="1"/>
</dbReference>
<feature type="compositionally biased region" description="Polar residues" evidence="5">
    <location>
        <begin position="847"/>
        <end position="857"/>
    </location>
</feature>
<feature type="region of interest" description="Disordered" evidence="5">
    <location>
        <begin position="1"/>
        <end position="32"/>
    </location>
</feature>
<reference evidence="7" key="1">
    <citation type="submission" date="2025-08" db="UniProtKB">
        <authorList>
            <consortium name="Ensembl"/>
        </authorList>
    </citation>
    <scope>IDENTIFICATION</scope>
</reference>
<feature type="compositionally biased region" description="Basic and acidic residues" evidence="5">
    <location>
        <begin position="909"/>
        <end position="922"/>
    </location>
</feature>
<dbReference type="GO" id="GO:0003723">
    <property type="term" value="F:RNA binding"/>
    <property type="evidence" value="ECO:0007669"/>
    <property type="project" value="TreeGrafter"/>
</dbReference>
<evidence type="ECO:0000256" key="3">
    <source>
        <dbReference type="ARBA" id="ARBA00022833"/>
    </source>
</evidence>
<feature type="compositionally biased region" description="Basic and acidic residues" evidence="5">
    <location>
        <begin position="1259"/>
        <end position="1272"/>
    </location>
</feature>
<dbReference type="GeneTree" id="ENSGT00950000183205"/>
<feature type="compositionally biased region" description="Basic and acidic residues" evidence="5">
    <location>
        <begin position="738"/>
        <end position="747"/>
    </location>
</feature>
<sequence>MKNKPLHTSGASEEPPKENDGEENDDGGRTRGTALNLSSERCPICLNYLSQDIGFPENCYHAFCVNCILKWSETSTSCPVDRKPFQIVYKINLATGCTKVHVKTKRPREQCCCNGNPLYSLCCAKTTIRYRTDSNKELSSHNIQYNKSDSCISKEEAQTSESELNNLTQHDPYYTSDFVSVCQQNGQLAFPLTGLQDVSEDVEHDLIQQKREGLKYLRHSGVARRSSLDQMWRRWRKVLLCSGPSKTQAARRPGALWTSVFLFFTLHKVMLGVLRLESGLSNNTKTMIMSLSGETEARLTSMPALSLDDYIPPLCNFSIRNQGFSTRTCVNSSVQEGTEKKAASGASNGRGSRRKTSQSTTRRRSTRNSKAKDVGHLPSSPKSNNSDRDSPDCNNSSANVSTAGQALKTPPKQRKRAPKKRAQTRKRLRSGTRTKEESSGSKENSAEESEEQPEKKQKILNKDSFETVDSDLDSSAAHNVEAVQERVDCRPSPPSSPIQLQSDENGPVSPPASTEHCSDEKTFDSSSPNEQETDLEDEPPSRNNHDLMEKKSPTPPTSINQDNSECEHSAPSPFVEKSTFNSDEECSDFKKPQSSEGENCSISSAAEEGDLSDHTKSPLFQTARRKGELEDSEASEKCRESDIEDNDKTLSKEGHESNISDSSSSDGNDSPSKSNRPVEYTRNRSASTESDDLSDSRNGPLSPEPPLLENALNASMDEKSLASDQENPPELDNSPDLKIGDNERNPAIEESASHQVLVSRKHSVEDAVSSPTGKYSTDEEADASTGSVKGKETTSEPDECPDRSPEIQTATTALQHAGPRASSSHSDDGSHDSNNNETERCLVSVDVTKNVSLQPSHEPSDLHKDGGSVSDQGKELCDEDNNESVAMECESLDSDHNESEIEQQTAKIKPPEPDAEIKEEVKAQSAETVHATDKTNDEAPKKETRPRRSRFHSPSTTWSPQKADVKTDAKADVKTDAKADVKTDAKADVKTDAKADAKADVKTDAKADVKTNAKADVKTDAKERQRSHSRGRDSPEKRRSRSRSKDRAGSRDRGGQWKGRSRERWHRRHSRSKSRSRSRSKSPSRPAARNKGPPPDRNEMDCGSPPWRERRQYDNWRSPRGNERYRRHDQDKPSDHFRREKHDINRDSTESYKDSSNQNDYPDWVAEKIKSTETRGTGSNRSRGSPRGSHWDSNHYSQGDSWNKSPNMDWKSPRGRGGRGRGRGGFRGSFGYGDQNENRWNDRPPFSGNSNSSGPESSRFPEQRNYRPKYEQELFDPPPDRSGWSSASSWAVRKTLPADVQNYYSKRGRGPVGSQATWPRQEESQDQAALKVDQPIQDQVSQPAEAPPMPVNMMPPQINVVQPQINPPPPPQPMNMFPYSVSVPPPPMVNIQHNPYSIHQQLPMHIHPGLPMQVPVQVSAPASVSQGLPPPPPPPPPSQQVNYVPSQQEAKPIKSNPPVASHVGNNFSAPILPAPTPTMGIVGTVLGPNAGIVASSTHSRTSHSSVKPPARKEVITVEATADSSKKEKIQERAAHEVKMAIKQYYQNKDITKDEYKEIVKKAVDKVCHSKSGEVDSSKVATLVKAYVDKYKHSRKKD</sequence>
<feature type="compositionally biased region" description="Low complexity" evidence="5">
    <location>
        <begin position="1243"/>
        <end position="1258"/>
    </location>
</feature>
<keyword evidence="3" id="KW-0862">Zinc</keyword>
<dbReference type="PROSITE" id="PS50089">
    <property type="entry name" value="ZF_RING_2"/>
    <property type="match status" value="1"/>
</dbReference>
<feature type="compositionally biased region" description="Basic residues" evidence="5">
    <location>
        <begin position="411"/>
        <end position="432"/>
    </location>
</feature>
<evidence type="ECO:0000256" key="5">
    <source>
        <dbReference type="SAM" id="MobiDB-lite"/>
    </source>
</evidence>
<feature type="compositionally biased region" description="Basic and acidic residues" evidence="5">
    <location>
        <begin position="1120"/>
        <end position="1153"/>
    </location>
</feature>
<feature type="compositionally biased region" description="Polar residues" evidence="5">
    <location>
        <begin position="1439"/>
        <end position="1449"/>
    </location>
</feature>
<dbReference type="Proteomes" id="UP000694569">
    <property type="component" value="Unplaced"/>
</dbReference>
<feature type="region of interest" description="Disordered" evidence="5">
    <location>
        <begin position="1420"/>
        <end position="1455"/>
    </location>
</feature>
<reference evidence="7" key="2">
    <citation type="submission" date="2025-09" db="UniProtKB">
        <authorList>
            <consortium name="Ensembl"/>
        </authorList>
    </citation>
    <scope>IDENTIFICATION</scope>
</reference>
<keyword evidence="8" id="KW-1185">Reference proteome</keyword>
<dbReference type="SUPFAM" id="SSF57850">
    <property type="entry name" value="RING/U-box"/>
    <property type="match status" value="1"/>
</dbReference>
<dbReference type="OrthoDB" id="1935339at2759"/>
<dbReference type="InterPro" id="IPR057031">
    <property type="entry name" value="SFR19-like_C"/>
</dbReference>
<evidence type="ECO:0000313" key="7">
    <source>
        <dbReference type="Ensembl" id="ENSLLEP00000018368.1"/>
    </source>
</evidence>
<accession>A0A8C5PF20</accession>